<dbReference type="InterPro" id="IPR005133">
    <property type="entry name" value="PhaG_MnhG_YufB"/>
</dbReference>
<dbReference type="STRING" id="168276.SAMN05444580_105129"/>
<protein>
    <submittedName>
        <fullName evidence="4">Multicomponent Na+:H+ antiporter subunit G</fullName>
    </submittedName>
</protein>
<feature type="transmembrane region" description="Helical" evidence="3">
    <location>
        <begin position="6"/>
        <end position="28"/>
    </location>
</feature>
<name>A0A1G6VV75_9NOCA</name>
<dbReference type="AlphaFoldDB" id="A0A1G6VV75"/>
<proteinExistence type="inferred from homology"/>
<comment type="similarity">
    <text evidence="1">Belongs to the CPA3 antiporters (TC 2.A.63) subunit G family.</text>
</comment>
<dbReference type="Proteomes" id="UP000199417">
    <property type="component" value="Unassembled WGS sequence"/>
</dbReference>
<dbReference type="PANTHER" id="PTHR34703:SF1">
    <property type="entry name" value="ANTIPORTER SUBUNIT MNHG2-RELATED"/>
    <property type="match status" value="1"/>
</dbReference>
<keyword evidence="5" id="KW-1185">Reference proteome</keyword>
<evidence type="ECO:0000256" key="1">
    <source>
        <dbReference type="ARBA" id="ARBA00008404"/>
    </source>
</evidence>
<feature type="region of interest" description="Disordered" evidence="2">
    <location>
        <begin position="104"/>
        <end position="124"/>
    </location>
</feature>
<dbReference type="RefSeq" id="WP_072846202.1">
    <property type="nucleotide sequence ID" value="NZ_FNAB01000005.1"/>
</dbReference>
<accession>A0A1G6VV75</accession>
<dbReference type="PANTHER" id="PTHR34703">
    <property type="entry name" value="ANTIPORTER SUBUNIT MNHG2-RELATED"/>
    <property type="match status" value="1"/>
</dbReference>
<dbReference type="NCBIfam" id="NF009314">
    <property type="entry name" value="PRK12674.1-2"/>
    <property type="match status" value="1"/>
</dbReference>
<dbReference type="NCBIfam" id="TIGR01300">
    <property type="entry name" value="CPA3_mnhG_phaG"/>
    <property type="match status" value="1"/>
</dbReference>
<keyword evidence="3" id="KW-0472">Membrane</keyword>
<evidence type="ECO:0000256" key="3">
    <source>
        <dbReference type="SAM" id="Phobius"/>
    </source>
</evidence>
<dbReference type="EMBL" id="FNAB01000005">
    <property type="protein sequence ID" value="SDD56877.1"/>
    <property type="molecule type" value="Genomic_DNA"/>
</dbReference>
<sequence>MSAVWDVLAATAILLGALLAMTAAVGIVRFPDTLSRMHAAAKPQVVGMVLVLVGAVIRLRGNVDIWMLVLVGVFTLLTAPVIAHVVGRVAYREQRGREGLEILGDLEHRHNRERPDTERPGPRL</sequence>
<dbReference type="GO" id="GO:0015385">
    <property type="term" value="F:sodium:proton antiporter activity"/>
    <property type="evidence" value="ECO:0007669"/>
    <property type="project" value="TreeGrafter"/>
</dbReference>
<evidence type="ECO:0000313" key="5">
    <source>
        <dbReference type="Proteomes" id="UP000199417"/>
    </source>
</evidence>
<evidence type="ECO:0000313" key="4">
    <source>
        <dbReference type="EMBL" id="SDD56877.1"/>
    </source>
</evidence>
<dbReference type="Pfam" id="PF03334">
    <property type="entry name" value="PhaG_MnhG_YufB"/>
    <property type="match status" value="1"/>
</dbReference>
<gene>
    <name evidence="4" type="ORF">SAMN05444580_105129</name>
</gene>
<keyword evidence="3" id="KW-0812">Transmembrane</keyword>
<reference evidence="4 5" key="1">
    <citation type="submission" date="2016-10" db="EMBL/GenBank/DDBJ databases">
        <authorList>
            <person name="de Groot N.N."/>
        </authorList>
    </citation>
    <scope>NUCLEOTIDE SEQUENCE [LARGE SCALE GENOMIC DNA]</scope>
    <source>
        <strain evidence="4 5">JCM 11308</strain>
    </source>
</reference>
<evidence type="ECO:0000256" key="2">
    <source>
        <dbReference type="SAM" id="MobiDB-lite"/>
    </source>
</evidence>
<organism evidence="4 5">
    <name type="scientific">Rhodococcus tukisamuensis</name>
    <dbReference type="NCBI Taxonomy" id="168276"/>
    <lineage>
        <taxon>Bacteria</taxon>
        <taxon>Bacillati</taxon>
        <taxon>Actinomycetota</taxon>
        <taxon>Actinomycetes</taxon>
        <taxon>Mycobacteriales</taxon>
        <taxon>Nocardiaceae</taxon>
        <taxon>Rhodococcus</taxon>
    </lineage>
</organism>
<feature type="transmembrane region" description="Helical" evidence="3">
    <location>
        <begin position="65"/>
        <end position="87"/>
    </location>
</feature>
<keyword evidence="3" id="KW-1133">Transmembrane helix</keyword>